<dbReference type="Pfam" id="PF00892">
    <property type="entry name" value="EamA"/>
    <property type="match status" value="1"/>
</dbReference>
<dbReference type="EMBL" id="JBAMIC010000019">
    <property type="protein sequence ID" value="KAK7093541.1"/>
    <property type="molecule type" value="Genomic_DNA"/>
</dbReference>
<evidence type="ECO:0000313" key="4">
    <source>
        <dbReference type="EMBL" id="KAK7093541.1"/>
    </source>
</evidence>
<dbReference type="Proteomes" id="UP001374579">
    <property type="component" value="Unassembled WGS sequence"/>
</dbReference>
<gene>
    <name evidence="4" type="ORF">V1264_007271</name>
</gene>
<feature type="transmembrane region" description="Helical" evidence="2">
    <location>
        <begin position="199"/>
        <end position="220"/>
    </location>
</feature>
<accession>A0AAN9G330</accession>
<feature type="compositionally biased region" description="Basic and acidic residues" evidence="1">
    <location>
        <begin position="80"/>
        <end position="98"/>
    </location>
</feature>
<feature type="compositionally biased region" description="Basic and acidic residues" evidence="1">
    <location>
        <begin position="457"/>
        <end position="466"/>
    </location>
</feature>
<dbReference type="SUPFAM" id="SSF103481">
    <property type="entry name" value="Multidrug resistance efflux transporter EmrE"/>
    <property type="match status" value="1"/>
</dbReference>
<dbReference type="GO" id="GO:0016020">
    <property type="term" value="C:membrane"/>
    <property type="evidence" value="ECO:0007669"/>
    <property type="project" value="InterPro"/>
</dbReference>
<feature type="transmembrane region" description="Helical" evidence="2">
    <location>
        <begin position="172"/>
        <end position="193"/>
    </location>
</feature>
<keyword evidence="2" id="KW-0472">Membrane</keyword>
<keyword evidence="2" id="KW-0812">Transmembrane</keyword>
<comment type="caution">
    <text evidence="4">The sequence shown here is derived from an EMBL/GenBank/DDBJ whole genome shotgun (WGS) entry which is preliminary data.</text>
</comment>
<feature type="transmembrane region" description="Helical" evidence="2">
    <location>
        <begin position="344"/>
        <end position="362"/>
    </location>
</feature>
<sequence length="482" mass="54001">MTIVEDTILSVIYVASGTVYSITPEIARGVNATGLPSFKRHPFEHPFLLMALEFLAQALCIPLWLIITGGYTPPRNPHIRNYDDRGPRYDDVEEHPAPEDDADDQILVPADAGIQANGNVVVENIAARNDGDDEMINVVGENDQPGPGRRPPVEPNNPAWNQRPVDQTKFNMFLFVVPAFFDLSRYGLLYIAFKLTYRSSFMMIRSASVLFTVLLRVAFLSKHMAKYMWVSIGMVVVGLGLIGMTDFVHKTPPGYDKYGIAAGCLLMVMSQIMIAMQIVYEEKFMDKHSIHPLRVVGLEGCFGSVVAVIMLLPFSFISSGPFSVLQGGRIVDIKDAFLQMKSSWIIALCVVGKVVSKVVYYYTGTRFVRNQHDAAKRITIDVHHDLIIWVISLVIAWQNYFYPQIIGFILVPIGMLVYCDVIPLPELFRPPAVPPPAGPLQEHEQLQLNAQNNRRHAAGEGEGELREEQEDDHDNPEPQIHQ</sequence>
<feature type="domain" description="EamA" evidence="3">
    <location>
        <begin position="168"/>
        <end position="243"/>
    </location>
</feature>
<feature type="transmembrane region" description="Helical" evidence="2">
    <location>
        <begin position="227"/>
        <end position="248"/>
    </location>
</feature>
<feature type="transmembrane region" description="Helical" evidence="2">
    <location>
        <begin position="382"/>
        <end position="399"/>
    </location>
</feature>
<protein>
    <recommendedName>
        <fullName evidence="3">EamA domain-containing protein</fullName>
    </recommendedName>
</protein>
<evidence type="ECO:0000259" key="3">
    <source>
        <dbReference type="Pfam" id="PF00892"/>
    </source>
</evidence>
<evidence type="ECO:0000256" key="1">
    <source>
        <dbReference type="SAM" id="MobiDB-lite"/>
    </source>
</evidence>
<feature type="transmembrane region" description="Helical" evidence="2">
    <location>
        <begin position="260"/>
        <end position="280"/>
    </location>
</feature>
<organism evidence="4 5">
    <name type="scientific">Littorina saxatilis</name>
    <dbReference type="NCBI Taxonomy" id="31220"/>
    <lineage>
        <taxon>Eukaryota</taxon>
        <taxon>Metazoa</taxon>
        <taxon>Spiralia</taxon>
        <taxon>Lophotrochozoa</taxon>
        <taxon>Mollusca</taxon>
        <taxon>Gastropoda</taxon>
        <taxon>Caenogastropoda</taxon>
        <taxon>Littorinimorpha</taxon>
        <taxon>Littorinoidea</taxon>
        <taxon>Littorinidae</taxon>
        <taxon>Littorina</taxon>
    </lineage>
</organism>
<dbReference type="InterPro" id="IPR037185">
    <property type="entry name" value="EmrE-like"/>
</dbReference>
<feature type="region of interest" description="Disordered" evidence="1">
    <location>
        <begin position="435"/>
        <end position="482"/>
    </location>
</feature>
<feature type="transmembrane region" description="Helical" evidence="2">
    <location>
        <begin position="301"/>
        <end position="324"/>
    </location>
</feature>
<dbReference type="PANTHER" id="PTHR13146:SF0">
    <property type="entry name" value="SOLUTE CARRIER FAMILY 35 MEMBER F6"/>
    <property type="match status" value="1"/>
</dbReference>
<reference evidence="4 5" key="1">
    <citation type="submission" date="2024-02" db="EMBL/GenBank/DDBJ databases">
        <title>Chromosome-scale genome assembly of the rough periwinkle Littorina saxatilis.</title>
        <authorList>
            <person name="De Jode A."/>
            <person name="Faria R."/>
            <person name="Formenti G."/>
            <person name="Sims Y."/>
            <person name="Smith T.P."/>
            <person name="Tracey A."/>
            <person name="Wood J.M.D."/>
            <person name="Zagrodzka Z.B."/>
            <person name="Johannesson K."/>
            <person name="Butlin R.K."/>
            <person name="Leder E.H."/>
        </authorList>
    </citation>
    <scope>NUCLEOTIDE SEQUENCE [LARGE SCALE GENOMIC DNA]</scope>
    <source>
        <strain evidence="4">Snail1</strain>
        <tissue evidence="4">Muscle</tissue>
    </source>
</reference>
<feature type="transmembrane region" description="Helical" evidence="2">
    <location>
        <begin position="47"/>
        <end position="67"/>
    </location>
</feature>
<feature type="region of interest" description="Disordered" evidence="1">
    <location>
        <begin position="76"/>
        <end position="102"/>
    </location>
</feature>
<keyword evidence="5" id="KW-1185">Reference proteome</keyword>
<evidence type="ECO:0000256" key="2">
    <source>
        <dbReference type="SAM" id="Phobius"/>
    </source>
</evidence>
<dbReference type="AlphaFoldDB" id="A0AAN9G330"/>
<evidence type="ECO:0000313" key="5">
    <source>
        <dbReference type="Proteomes" id="UP001374579"/>
    </source>
</evidence>
<feature type="region of interest" description="Disordered" evidence="1">
    <location>
        <begin position="142"/>
        <end position="161"/>
    </location>
</feature>
<name>A0AAN9G330_9CAEN</name>
<proteinExistence type="predicted"/>
<dbReference type="InterPro" id="IPR000620">
    <property type="entry name" value="EamA_dom"/>
</dbReference>
<keyword evidence="2" id="KW-1133">Transmembrane helix</keyword>
<dbReference type="PANTHER" id="PTHR13146">
    <property type="match status" value="1"/>
</dbReference>